<dbReference type="PANTHER" id="PTHR33670">
    <property type="entry name" value="SPLICING FACTOR, PROLINE- AND GLUTAMINE-RICH-LIKE"/>
    <property type="match status" value="1"/>
</dbReference>
<dbReference type="STRING" id="71139.A0A059CSI5"/>
<feature type="region of interest" description="Disordered" evidence="1">
    <location>
        <begin position="1"/>
        <end position="128"/>
    </location>
</feature>
<dbReference type="Gramene" id="KCW81337">
    <property type="protein sequence ID" value="KCW81337"/>
    <property type="gene ID" value="EUGRSUZ_C02723"/>
</dbReference>
<dbReference type="AlphaFoldDB" id="A0A059CSI5"/>
<feature type="compositionally biased region" description="Low complexity" evidence="1">
    <location>
        <begin position="26"/>
        <end position="42"/>
    </location>
</feature>
<dbReference type="PANTHER" id="PTHR33670:SF17">
    <property type="entry name" value="ANTHER-SPECIFIC PROLINE-RICH PROTEIN APG"/>
    <property type="match status" value="1"/>
</dbReference>
<dbReference type="OMA" id="SPLIFCH"/>
<dbReference type="GO" id="GO:0016071">
    <property type="term" value="P:mRNA metabolic process"/>
    <property type="evidence" value="ECO:0007669"/>
    <property type="project" value="UniProtKB-ARBA"/>
</dbReference>
<reference evidence="2" key="1">
    <citation type="submission" date="2013-07" db="EMBL/GenBank/DDBJ databases">
        <title>The genome of Eucalyptus grandis.</title>
        <authorList>
            <person name="Schmutz J."/>
            <person name="Hayes R."/>
            <person name="Myburg A."/>
            <person name="Tuskan G."/>
            <person name="Grattapaglia D."/>
            <person name="Rokhsar D.S."/>
        </authorList>
    </citation>
    <scope>NUCLEOTIDE SEQUENCE</scope>
    <source>
        <tissue evidence="2">Leaf extractions</tissue>
    </source>
</reference>
<dbReference type="FunCoup" id="A0A059CSI5">
    <property type="interactions" value="250"/>
</dbReference>
<organism evidence="2">
    <name type="scientific">Eucalyptus grandis</name>
    <name type="common">Flooded gum</name>
    <dbReference type="NCBI Taxonomy" id="71139"/>
    <lineage>
        <taxon>Eukaryota</taxon>
        <taxon>Viridiplantae</taxon>
        <taxon>Streptophyta</taxon>
        <taxon>Embryophyta</taxon>
        <taxon>Tracheophyta</taxon>
        <taxon>Spermatophyta</taxon>
        <taxon>Magnoliopsida</taxon>
        <taxon>eudicotyledons</taxon>
        <taxon>Gunneridae</taxon>
        <taxon>Pentapetalae</taxon>
        <taxon>rosids</taxon>
        <taxon>malvids</taxon>
        <taxon>Myrtales</taxon>
        <taxon>Myrtaceae</taxon>
        <taxon>Myrtoideae</taxon>
        <taxon>Eucalypteae</taxon>
        <taxon>Eucalyptus</taxon>
    </lineage>
</organism>
<name>A0A059CSI5_EUCGR</name>
<dbReference type="InterPro" id="IPR028322">
    <property type="entry name" value="PNRC-like_rgn"/>
</dbReference>
<protein>
    <submittedName>
        <fullName evidence="2">Uncharacterized protein</fullName>
    </submittedName>
</protein>
<feature type="compositionally biased region" description="Basic and acidic residues" evidence="1">
    <location>
        <begin position="91"/>
        <end position="102"/>
    </location>
</feature>
<dbReference type="Pfam" id="PF15365">
    <property type="entry name" value="PNRC"/>
    <property type="match status" value="1"/>
</dbReference>
<dbReference type="KEGG" id="egr:104437633"/>
<proteinExistence type="predicted"/>
<evidence type="ECO:0000313" key="2">
    <source>
        <dbReference type="EMBL" id="KCW81337.1"/>
    </source>
</evidence>
<gene>
    <name evidence="2" type="ORF">EUGRSUZ_C02723</name>
</gene>
<dbReference type="OrthoDB" id="1113087at2759"/>
<dbReference type="InParanoid" id="A0A059CSI5"/>
<accession>A0A059CSI5</accession>
<sequence length="183" mass="19247">MGVAVLHPQSHLVADPLFPRKRGLLRPPAKAPAKAKPNANRAHQNRRRKSSAKSPATPPPPAPPAKSLVVGHVRILKRGEVVASPATAPESKVETGAERTEEVAASVSPAPETAQSRAQKAEPAARVSAGPDRVLAGFYAGSAFITSPPPSSVPMPAFFNKKTDGLVGFVDPTSDLRRLLRLD</sequence>
<evidence type="ECO:0000256" key="1">
    <source>
        <dbReference type="SAM" id="MobiDB-lite"/>
    </source>
</evidence>
<dbReference type="EMBL" id="KK198755">
    <property type="protein sequence ID" value="KCW81337.1"/>
    <property type="molecule type" value="Genomic_DNA"/>
</dbReference>